<feature type="region of interest" description="Disordered" evidence="2">
    <location>
        <begin position="727"/>
        <end position="759"/>
    </location>
</feature>
<dbReference type="InterPro" id="IPR018487">
    <property type="entry name" value="Hemopexin-like_repeat"/>
</dbReference>
<proteinExistence type="predicted"/>
<dbReference type="EMBL" id="OC924542">
    <property type="protein sequence ID" value="CAD7655577.1"/>
    <property type="molecule type" value="Genomic_DNA"/>
</dbReference>
<dbReference type="InterPro" id="IPR036375">
    <property type="entry name" value="Hemopexin-like_dom_sf"/>
</dbReference>
<feature type="compositionally biased region" description="Acidic residues" evidence="2">
    <location>
        <begin position="731"/>
        <end position="747"/>
    </location>
</feature>
<gene>
    <name evidence="3" type="ORF">ONB1V03_LOCUS12220</name>
</gene>
<evidence type="ECO:0000256" key="1">
    <source>
        <dbReference type="ARBA" id="ARBA00022737"/>
    </source>
</evidence>
<dbReference type="Proteomes" id="UP000728032">
    <property type="component" value="Unassembled WGS sequence"/>
</dbReference>
<name>A0A7R9M8L1_9ACAR</name>
<dbReference type="OrthoDB" id="6519790at2759"/>
<keyword evidence="1" id="KW-0677">Repeat</keyword>
<keyword evidence="4" id="KW-1185">Reference proteome</keyword>
<dbReference type="SUPFAM" id="SSF50923">
    <property type="entry name" value="Hemopexin-like domain"/>
    <property type="match status" value="1"/>
</dbReference>
<evidence type="ECO:0000256" key="2">
    <source>
        <dbReference type="SAM" id="MobiDB-lite"/>
    </source>
</evidence>
<dbReference type="PANTHER" id="PTHR20908">
    <property type="entry name" value="LD15586P"/>
    <property type="match status" value="1"/>
</dbReference>
<dbReference type="Pfam" id="PF01473">
    <property type="entry name" value="Choline_bind_1"/>
    <property type="match status" value="3"/>
</dbReference>
<dbReference type="InterPro" id="IPR018337">
    <property type="entry name" value="Cell_wall/Cho-bd_repeat"/>
</dbReference>
<accession>A0A7R9M8L1</accession>
<dbReference type="SMART" id="SM00120">
    <property type="entry name" value="HX"/>
    <property type="match status" value="3"/>
</dbReference>
<organism evidence="3">
    <name type="scientific">Oppiella nova</name>
    <dbReference type="NCBI Taxonomy" id="334625"/>
    <lineage>
        <taxon>Eukaryota</taxon>
        <taxon>Metazoa</taxon>
        <taxon>Ecdysozoa</taxon>
        <taxon>Arthropoda</taxon>
        <taxon>Chelicerata</taxon>
        <taxon>Arachnida</taxon>
        <taxon>Acari</taxon>
        <taxon>Acariformes</taxon>
        <taxon>Sarcoptiformes</taxon>
        <taxon>Oribatida</taxon>
        <taxon>Brachypylina</taxon>
        <taxon>Oppioidea</taxon>
        <taxon>Oppiidae</taxon>
        <taxon>Oppiella</taxon>
    </lineage>
</organism>
<reference evidence="3" key="1">
    <citation type="submission" date="2020-11" db="EMBL/GenBank/DDBJ databases">
        <authorList>
            <person name="Tran Van P."/>
        </authorList>
    </citation>
    <scope>NUCLEOTIDE SEQUENCE</scope>
</reference>
<dbReference type="PANTHER" id="PTHR20908:SF1">
    <property type="entry name" value="LD15586P"/>
    <property type="match status" value="1"/>
</dbReference>
<protein>
    <submittedName>
        <fullName evidence="3">Uncharacterized protein</fullName>
    </submittedName>
</protein>
<evidence type="ECO:0000313" key="4">
    <source>
        <dbReference type="Proteomes" id="UP000728032"/>
    </source>
</evidence>
<dbReference type="AlphaFoldDB" id="A0A7R9M8L1"/>
<dbReference type="GO" id="GO:0017171">
    <property type="term" value="F:serine hydrolase activity"/>
    <property type="evidence" value="ECO:0007669"/>
    <property type="project" value="TreeGrafter"/>
</dbReference>
<feature type="non-terminal residue" evidence="3">
    <location>
        <position position="759"/>
    </location>
</feature>
<evidence type="ECO:0000313" key="3">
    <source>
        <dbReference type="EMBL" id="CAD7655577.1"/>
    </source>
</evidence>
<sequence>VAGSQAVAQNVYHFLRELGYRYESYVFHSLSVGGYQSGEVLLKLVESADQSVFDKTCRSLKGIVYDSTVFPSDAPVGMAKASTANPVLQTLIGKMYWDEKCKPCADDANKFPPKIIGAVKTRPGMWYYFDRDGKYCARKDKDVTECTDWKDNKEAFGCDADPSDEMQELCDKPTIKAAGNHWPLIYVFRGQRYWQFDNKEQPGKPLGKLLSGPLPARDKWPGIHLPGGQSFHKTAMVMVYRNKWSLWHLGKDPKGDVFDEPILDKGDDDDEDGDVKNAGALINVDVAGARYAKIKGDEVCNLQITYNQSVWIGDCRKVVIDAEQFPPSIVAAIKGRDHHWYYFNENGKHCKRKEGAREQCTDWKGNGILFGCNAKKLKSDLESLCDNVTITSGGNYPPFVYVFRGRKYWKFNGHYPKPGKPFGELLKGNRPSKEEFDGIHMPGGVSFNKNAFVVVYKNTWSQWKPKGSDARLHKKMRKNDNEINNAPIGTATMEIIGEPDDQPDGDAVDRGALVALNEKKGRYAVIRGQDICYYAVTDSKCSTVGKCVDLSEDRNNFPPNVVAVLRDRDKNWYFFNTNGKYCKRNKADKKKCSDWKSNEEAFGCRVKSKVSFVQSLCGNVQISSGTNFSPFLYVFRGAKYWKFNNRPKAGKPFGDIVEGGKLAADKWPDIHFPGGVGYRKTSFVMIYKNKWSLWKKSVASVLDEPIGVSTEGSTGADDENDVMVKASADGTLEEDMADGDADYEMDREEPFIVDNTLDG</sequence>
<dbReference type="EMBL" id="CAJPVJ010009717">
    <property type="protein sequence ID" value="CAG2172764.1"/>
    <property type="molecule type" value="Genomic_DNA"/>
</dbReference>